<organism evidence="1 2">
    <name type="scientific">Aquisalibacillus elongatus</name>
    <dbReference type="NCBI Taxonomy" id="485577"/>
    <lineage>
        <taxon>Bacteria</taxon>
        <taxon>Bacillati</taxon>
        <taxon>Bacillota</taxon>
        <taxon>Bacilli</taxon>
        <taxon>Bacillales</taxon>
        <taxon>Bacillaceae</taxon>
        <taxon>Aquisalibacillus</taxon>
    </lineage>
</organism>
<dbReference type="Pfam" id="PF07799">
    <property type="entry name" value="DUF1643"/>
    <property type="match status" value="1"/>
</dbReference>
<sequence length="165" mass="19675">MPTYKWPEDVEVRAEFDRERRNRYMLECEWDAGKPLVTFVLFNPSIGGVDESDLTLKRCLAYSRRWGYGSMRVVNLYSQVSTKPEELVPPKIEEVELNNFYIKQSVDLADRVIFGWGVRPGNLYRIHEVIQMVPKEKRYCIYKNKTLEYPKHPSRLKKELEPLKW</sequence>
<dbReference type="Proteomes" id="UP000276443">
    <property type="component" value="Unassembled WGS sequence"/>
</dbReference>
<comment type="caution">
    <text evidence="1">The sequence shown here is derived from an EMBL/GenBank/DDBJ whole genome shotgun (WGS) entry which is preliminary data.</text>
</comment>
<protein>
    <recommendedName>
        <fullName evidence="3">DUF1643 domain-containing protein</fullName>
    </recommendedName>
</protein>
<dbReference type="AlphaFoldDB" id="A0A3N5C6K0"/>
<evidence type="ECO:0000313" key="1">
    <source>
        <dbReference type="EMBL" id="RPF53925.1"/>
    </source>
</evidence>
<reference evidence="1 2" key="1">
    <citation type="submission" date="2018-11" db="EMBL/GenBank/DDBJ databases">
        <title>Genomic Encyclopedia of Type Strains, Phase IV (KMG-IV): sequencing the most valuable type-strain genomes for metagenomic binning, comparative biology and taxonomic classification.</title>
        <authorList>
            <person name="Goeker M."/>
        </authorList>
    </citation>
    <scope>NUCLEOTIDE SEQUENCE [LARGE SCALE GENOMIC DNA]</scope>
    <source>
        <strain evidence="1 2">DSM 18090</strain>
    </source>
</reference>
<accession>A0A3N5C6K0</accession>
<name>A0A3N5C6K0_9BACI</name>
<evidence type="ECO:0008006" key="3">
    <source>
        <dbReference type="Google" id="ProtNLM"/>
    </source>
</evidence>
<keyword evidence="2" id="KW-1185">Reference proteome</keyword>
<dbReference type="RefSeq" id="WP_124220506.1">
    <property type="nucleotide sequence ID" value="NZ_RKRF01000008.1"/>
</dbReference>
<evidence type="ECO:0000313" key="2">
    <source>
        <dbReference type="Proteomes" id="UP000276443"/>
    </source>
</evidence>
<gene>
    <name evidence="1" type="ORF">EDC24_1110</name>
</gene>
<dbReference type="OrthoDB" id="9807577at2"/>
<proteinExistence type="predicted"/>
<dbReference type="InterPro" id="IPR012441">
    <property type="entry name" value="DUF1643"/>
</dbReference>
<dbReference type="EMBL" id="RKRF01000008">
    <property type="protein sequence ID" value="RPF53925.1"/>
    <property type="molecule type" value="Genomic_DNA"/>
</dbReference>